<keyword evidence="4" id="KW-1185">Reference proteome</keyword>
<dbReference type="PANTHER" id="PTHR30383">
    <property type="entry name" value="THIOESTERASE 1/PROTEASE 1/LYSOPHOSPHOLIPASE L1"/>
    <property type="match status" value="1"/>
</dbReference>
<gene>
    <name evidence="3" type="ORF">FIV46_02590</name>
</gene>
<protein>
    <submittedName>
        <fullName evidence="3">Arylesterase</fullName>
    </submittedName>
</protein>
<evidence type="ECO:0000313" key="4">
    <source>
        <dbReference type="Proteomes" id="UP000319148"/>
    </source>
</evidence>
<dbReference type="Pfam" id="PF13472">
    <property type="entry name" value="Lipase_GDSL_2"/>
    <property type="match status" value="1"/>
</dbReference>
<sequence length="224" mass="23802">MYANTLKTRLGKIFLSGNILALIAVIFATSGVPALSEEKNGETTILAIGDSLTAGYGLPPGEGYPEQLALALKDKGYAVDMINAGVSGDTSSGGLSRLEWVLDSINGGPDLVILEFGANDALRGIDPVITEGNLDRMLSILTERKIPVLFAGMLAPPNMGPDYAARFDPIYPQLAKKYNVSFYPFFLDGVAGDTSLNQSDGMHPDEEGVAVIVEKILSHVLPFL</sequence>
<dbReference type="GO" id="GO:0004622">
    <property type="term" value="F:phosphatidylcholine lysophospholipase activity"/>
    <property type="evidence" value="ECO:0007669"/>
    <property type="project" value="TreeGrafter"/>
</dbReference>
<dbReference type="Proteomes" id="UP000319148">
    <property type="component" value="Unassembled WGS sequence"/>
</dbReference>
<feature type="domain" description="SGNH hydrolase-type esterase" evidence="2">
    <location>
        <begin position="47"/>
        <end position="210"/>
    </location>
</feature>
<comment type="caution">
    <text evidence="3">The sequence shown here is derived from an EMBL/GenBank/DDBJ whole genome shotgun (WGS) entry which is preliminary data.</text>
</comment>
<dbReference type="InterPro" id="IPR051532">
    <property type="entry name" value="Ester_Hydrolysis_Enzymes"/>
</dbReference>
<evidence type="ECO:0000313" key="3">
    <source>
        <dbReference type="EMBL" id="TPD62985.1"/>
    </source>
</evidence>
<dbReference type="OrthoDB" id="9786188at2"/>
<organism evidence="3 4">
    <name type="scientific">Emcibacter nanhaiensis</name>
    <dbReference type="NCBI Taxonomy" id="1505037"/>
    <lineage>
        <taxon>Bacteria</taxon>
        <taxon>Pseudomonadati</taxon>
        <taxon>Pseudomonadota</taxon>
        <taxon>Alphaproteobacteria</taxon>
        <taxon>Emcibacterales</taxon>
        <taxon>Emcibacteraceae</taxon>
        <taxon>Emcibacter</taxon>
    </lineage>
</organism>
<dbReference type="AlphaFoldDB" id="A0A501PRX0"/>
<evidence type="ECO:0000259" key="2">
    <source>
        <dbReference type="Pfam" id="PF13472"/>
    </source>
</evidence>
<dbReference type="InterPro" id="IPR013830">
    <property type="entry name" value="SGNH_hydro"/>
</dbReference>
<dbReference type="InterPro" id="IPR036514">
    <property type="entry name" value="SGNH_hydro_sf"/>
</dbReference>
<reference evidence="4" key="1">
    <citation type="submission" date="2019-06" db="EMBL/GenBank/DDBJ databases">
        <title>The complete genome of Emcibacter congregatus ZYLT.</title>
        <authorList>
            <person name="Zhao Z."/>
        </authorList>
    </citation>
    <scope>NUCLEOTIDE SEQUENCE [LARGE SCALE GENOMIC DNA]</scope>
    <source>
        <strain evidence="4">MCCC 1A06723</strain>
    </source>
</reference>
<accession>A0A501PRX0</accession>
<dbReference type="EMBL" id="VFIY01000004">
    <property type="protein sequence ID" value="TPD62985.1"/>
    <property type="molecule type" value="Genomic_DNA"/>
</dbReference>
<keyword evidence="1" id="KW-1133">Transmembrane helix</keyword>
<dbReference type="Gene3D" id="3.40.50.1110">
    <property type="entry name" value="SGNH hydrolase"/>
    <property type="match status" value="1"/>
</dbReference>
<feature type="transmembrane region" description="Helical" evidence="1">
    <location>
        <begin position="12"/>
        <end position="35"/>
    </location>
</feature>
<proteinExistence type="predicted"/>
<dbReference type="SUPFAM" id="SSF52266">
    <property type="entry name" value="SGNH hydrolase"/>
    <property type="match status" value="1"/>
</dbReference>
<dbReference type="CDD" id="cd01822">
    <property type="entry name" value="Lysophospholipase_L1_like"/>
    <property type="match status" value="1"/>
</dbReference>
<dbReference type="PANTHER" id="PTHR30383:SF24">
    <property type="entry name" value="THIOESTERASE 1_PROTEASE 1_LYSOPHOSPHOLIPASE L1"/>
    <property type="match status" value="1"/>
</dbReference>
<name>A0A501PRX0_9PROT</name>
<keyword evidence="1" id="KW-0472">Membrane</keyword>
<evidence type="ECO:0000256" key="1">
    <source>
        <dbReference type="SAM" id="Phobius"/>
    </source>
</evidence>
<keyword evidence="1" id="KW-0812">Transmembrane</keyword>